<evidence type="ECO:0000256" key="3">
    <source>
        <dbReference type="ARBA" id="ARBA00022692"/>
    </source>
</evidence>
<evidence type="ECO:0000256" key="5">
    <source>
        <dbReference type="ARBA" id="ARBA00023136"/>
    </source>
</evidence>
<evidence type="ECO:0000259" key="7">
    <source>
        <dbReference type="Pfam" id="PF00892"/>
    </source>
</evidence>
<evidence type="ECO:0000256" key="2">
    <source>
        <dbReference type="ARBA" id="ARBA00009853"/>
    </source>
</evidence>
<accession>A0A2S8SEP4</accession>
<feature type="transmembrane region" description="Helical" evidence="6">
    <location>
        <begin position="186"/>
        <end position="211"/>
    </location>
</feature>
<feature type="transmembrane region" description="Helical" evidence="6">
    <location>
        <begin position="153"/>
        <end position="174"/>
    </location>
</feature>
<sequence length="307" mass="31918">MATIPMTAAADRTLAAAAAILGYAIIIGFTDNFVRVIAADAGLWQFHALRGVMAMAILGVAARPLGLRLAPRNLRAVAGRSLIHGCAMLIYFGCLAFLPVATVAAGLFTAPIFVLLISRFAFGHAVGPYRIAAVLIGFLGVILVLGPASGERIGAATVLPVAAGALYALGNLATREWCAGETAETLLAGFFVTLGLFGVIGMIALALWPVPVPEGAAGFVLRGATVPTGPFLFWTFVQAGGSLIGVGLMIRAYQIAAASRVAIFEYVILPASALWSYLLWAEVVSPRAALGMGLIFLAGLIIVLRRR</sequence>
<dbReference type="GO" id="GO:0016020">
    <property type="term" value="C:membrane"/>
    <property type="evidence" value="ECO:0007669"/>
    <property type="project" value="UniProtKB-SubCell"/>
</dbReference>
<dbReference type="AlphaFoldDB" id="A0A2S8SEP4"/>
<evidence type="ECO:0000256" key="1">
    <source>
        <dbReference type="ARBA" id="ARBA00004141"/>
    </source>
</evidence>
<dbReference type="Pfam" id="PF00892">
    <property type="entry name" value="EamA"/>
    <property type="match status" value="1"/>
</dbReference>
<feature type="transmembrane region" description="Helical" evidence="6">
    <location>
        <begin position="231"/>
        <end position="250"/>
    </location>
</feature>
<feature type="transmembrane region" description="Helical" evidence="6">
    <location>
        <begin position="129"/>
        <end position="147"/>
    </location>
</feature>
<dbReference type="PANTHER" id="PTHR22911">
    <property type="entry name" value="ACYL-MALONYL CONDENSING ENZYME-RELATED"/>
    <property type="match status" value="1"/>
</dbReference>
<keyword evidence="5 6" id="KW-0472">Membrane</keyword>
<feature type="transmembrane region" description="Helical" evidence="6">
    <location>
        <begin position="42"/>
        <end position="65"/>
    </location>
</feature>
<dbReference type="InterPro" id="IPR037185">
    <property type="entry name" value="EmrE-like"/>
</dbReference>
<dbReference type="InterPro" id="IPR000620">
    <property type="entry name" value="EamA_dom"/>
</dbReference>
<dbReference type="Proteomes" id="UP000238338">
    <property type="component" value="Unassembled WGS sequence"/>
</dbReference>
<dbReference type="SUPFAM" id="SSF103481">
    <property type="entry name" value="Multidrug resistance efflux transporter EmrE"/>
    <property type="match status" value="2"/>
</dbReference>
<protein>
    <recommendedName>
        <fullName evidence="7">EamA domain-containing protein</fullName>
    </recommendedName>
</protein>
<evidence type="ECO:0000256" key="6">
    <source>
        <dbReference type="SAM" id="Phobius"/>
    </source>
</evidence>
<evidence type="ECO:0000313" key="8">
    <source>
        <dbReference type="EMBL" id="PQV59321.1"/>
    </source>
</evidence>
<feature type="transmembrane region" description="Helical" evidence="6">
    <location>
        <begin position="286"/>
        <end position="304"/>
    </location>
</feature>
<feature type="domain" description="EamA" evidence="7">
    <location>
        <begin position="17"/>
        <end position="145"/>
    </location>
</feature>
<comment type="subcellular location">
    <subcellularLocation>
        <location evidence="1">Membrane</location>
        <topology evidence="1">Multi-pass membrane protein</topology>
    </subcellularLocation>
</comment>
<comment type="similarity">
    <text evidence="2">Belongs to the drug/metabolite transporter (DMT) superfamily. 10 TMS drug/metabolite exporter (DME) (TC 2.A.7.3) family.</text>
</comment>
<dbReference type="EMBL" id="PVEP01000001">
    <property type="protein sequence ID" value="PQV59321.1"/>
    <property type="molecule type" value="Genomic_DNA"/>
</dbReference>
<evidence type="ECO:0000313" key="9">
    <source>
        <dbReference type="Proteomes" id="UP000238338"/>
    </source>
</evidence>
<feature type="transmembrane region" description="Helical" evidence="6">
    <location>
        <begin position="262"/>
        <end position="280"/>
    </location>
</feature>
<keyword evidence="4 6" id="KW-1133">Transmembrane helix</keyword>
<feature type="transmembrane region" description="Helical" evidence="6">
    <location>
        <begin position="12"/>
        <end position="30"/>
    </location>
</feature>
<feature type="transmembrane region" description="Helical" evidence="6">
    <location>
        <begin position="104"/>
        <end position="122"/>
    </location>
</feature>
<gene>
    <name evidence="8" type="ORF">LX70_01148</name>
</gene>
<comment type="caution">
    <text evidence="8">The sequence shown here is derived from an EMBL/GenBank/DDBJ whole genome shotgun (WGS) entry which is preliminary data.</text>
</comment>
<reference evidence="8 9" key="1">
    <citation type="submission" date="2018-02" db="EMBL/GenBank/DDBJ databases">
        <title>Genomic Encyclopedia of Archaeal and Bacterial Type Strains, Phase II (KMG-II): from individual species to whole genera.</title>
        <authorList>
            <person name="Goeker M."/>
        </authorList>
    </citation>
    <scope>NUCLEOTIDE SEQUENCE [LARGE SCALE GENOMIC DNA]</scope>
    <source>
        <strain evidence="8 9">DSM 18921</strain>
    </source>
</reference>
<proteinExistence type="inferred from homology"/>
<keyword evidence="9" id="KW-1185">Reference proteome</keyword>
<keyword evidence="3 6" id="KW-0812">Transmembrane</keyword>
<name>A0A2S8SEP4_9RHOB</name>
<evidence type="ECO:0000256" key="4">
    <source>
        <dbReference type="ARBA" id="ARBA00022989"/>
    </source>
</evidence>
<feature type="transmembrane region" description="Helical" evidence="6">
    <location>
        <begin position="77"/>
        <end position="98"/>
    </location>
</feature>
<dbReference type="PANTHER" id="PTHR22911:SF6">
    <property type="entry name" value="SOLUTE CARRIER FAMILY 35 MEMBER G1"/>
    <property type="match status" value="1"/>
</dbReference>
<organism evidence="8 9">
    <name type="scientific">Albidovulum denitrificans</name>
    <dbReference type="NCBI Taxonomy" id="404881"/>
    <lineage>
        <taxon>Bacteria</taxon>
        <taxon>Pseudomonadati</taxon>
        <taxon>Pseudomonadota</taxon>
        <taxon>Alphaproteobacteria</taxon>
        <taxon>Rhodobacterales</taxon>
        <taxon>Paracoccaceae</taxon>
        <taxon>Albidovulum</taxon>
    </lineage>
</organism>
<dbReference type="RefSeq" id="WP_245884945.1">
    <property type="nucleotide sequence ID" value="NZ_PVEP01000001.1"/>
</dbReference>